<dbReference type="Proteomes" id="UP000821853">
    <property type="component" value="Chromosome 8"/>
</dbReference>
<keyword evidence="3" id="KW-1185">Reference proteome</keyword>
<dbReference type="InterPro" id="IPR011041">
    <property type="entry name" value="Quinoprot_gluc/sorb_DH_b-prop"/>
</dbReference>
<protein>
    <submittedName>
        <fullName evidence="2">Uncharacterized protein</fullName>
    </submittedName>
</protein>
<dbReference type="SUPFAM" id="SSF50952">
    <property type="entry name" value="Soluble quinoprotein glucose dehydrogenase"/>
    <property type="match status" value="1"/>
</dbReference>
<feature type="compositionally biased region" description="Acidic residues" evidence="1">
    <location>
        <begin position="57"/>
        <end position="68"/>
    </location>
</feature>
<evidence type="ECO:0000313" key="2">
    <source>
        <dbReference type="EMBL" id="KAH9379550.1"/>
    </source>
</evidence>
<feature type="region of interest" description="Disordered" evidence="1">
    <location>
        <begin position="1"/>
        <end position="81"/>
    </location>
</feature>
<dbReference type="AlphaFoldDB" id="A0A9J6GM90"/>
<gene>
    <name evidence="2" type="ORF">HPB48_004263</name>
</gene>
<proteinExistence type="predicted"/>
<dbReference type="EMBL" id="JABSTR010000010">
    <property type="protein sequence ID" value="KAH9379550.1"/>
    <property type="molecule type" value="Genomic_DNA"/>
</dbReference>
<sequence length="169" mass="18627">MLASSVPSRAKRMRLRHTSQDGRPAQHRQWGRRRSRRHGRHRDHRGLRGQQPTRDDDGSDEAADDDATGQDKRPSRGCPFRLLPGPRRLGVRVRGCPVTASWWVTGGQDDRWLRWRPGHGRAGLSSAAATGDSVTGAAFNHDSTLVATADMAGAVRVWGVGDRQKVVGL</sequence>
<accession>A0A9J6GM90</accession>
<evidence type="ECO:0000256" key="1">
    <source>
        <dbReference type="SAM" id="MobiDB-lite"/>
    </source>
</evidence>
<dbReference type="InterPro" id="IPR015943">
    <property type="entry name" value="WD40/YVTN_repeat-like_dom_sf"/>
</dbReference>
<feature type="compositionally biased region" description="Basic residues" evidence="1">
    <location>
        <begin position="25"/>
        <end position="47"/>
    </location>
</feature>
<dbReference type="OrthoDB" id="10261640at2759"/>
<name>A0A9J6GM90_HAELO</name>
<dbReference type="VEuPathDB" id="VectorBase:HLOH_049729"/>
<organism evidence="2 3">
    <name type="scientific">Haemaphysalis longicornis</name>
    <name type="common">Bush tick</name>
    <dbReference type="NCBI Taxonomy" id="44386"/>
    <lineage>
        <taxon>Eukaryota</taxon>
        <taxon>Metazoa</taxon>
        <taxon>Ecdysozoa</taxon>
        <taxon>Arthropoda</taxon>
        <taxon>Chelicerata</taxon>
        <taxon>Arachnida</taxon>
        <taxon>Acari</taxon>
        <taxon>Parasitiformes</taxon>
        <taxon>Ixodida</taxon>
        <taxon>Ixodoidea</taxon>
        <taxon>Ixodidae</taxon>
        <taxon>Haemaphysalinae</taxon>
        <taxon>Haemaphysalis</taxon>
    </lineage>
</organism>
<reference evidence="2 3" key="1">
    <citation type="journal article" date="2020" name="Cell">
        <title>Large-Scale Comparative Analyses of Tick Genomes Elucidate Their Genetic Diversity and Vector Capacities.</title>
        <authorList>
            <consortium name="Tick Genome and Microbiome Consortium (TIGMIC)"/>
            <person name="Jia N."/>
            <person name="Wang J."/>
            <person name="Shi W."/>
            <person name="Du L."/>
            <person name="Sun Y."/>
            <person name="Zhan W."/>
            <person name="Jiang J.F."/>
            <person name="Wang Q."/>
            <person name="Zhang B."/>
            <person name="Ji P."/>
            <person name="Bell-Sakyi L."/>
            <person name="Cui X.M."/>
            <person name="Yuan T.T."/>
            <person name="Jiang B.G."/>
            <person name="Yang W.F."/>
            <person name="Lam T.T."/>
            <person name="Chang Q.C."/>
            <person name="Ding S.J."/>
            <person name="Wang X.J."/>
            <person name="Zhu J.G."/>
            <person name="Ruan X.D."/>
            <person name="Zhao L."/>
            <person name="Wei J.T."/>
            <person name="Ye R.Z."/>
            <person name="Que T.C."/>
            <person name="Du C.H."/>
            <person name="Zhou Y.H."/>
            <person name="Cheng J.X."/>
            <person name="Dai P.F."/>
            <person name="Guo W.B."/>
            <person name="Han X.H."/>
            <person name="Huang E.J."/>
            <person name="Li L.F."/>
            <person name="Wei W."/>
            <person name="Gao Y.C."/>
            <person name="Liu J.Z."/>
            <person name="Shao H.Z."/>
            <person name="Wang X."/>
            <person name="Wang C.C."/>
            <person name="Yang T.C."/>
            <person name="Huo Q.B."/>
            <person name="Li W."/>
            <person name="Chen H.Y."/>
            <person name="Chen S.E."/>
            <person name="Zhou L.G."/>
            <person name="Ni X.B."/>
            <person name="Tian J.H."/>
            <person name="Sheng Y."/>
            <person name="Liu T."/>
            <person name="Pan Y.S."/>
            <person name="Xia L.Y."/>
            <person name="Li J."/>
            <person name="Zhao F."/>
            <person name="Cao W.C."/>
        </authorList>
    </citation>
    <scope>NUCLEOTIDE SEQUENCE [LARGE SCALE GENOMIC DNA]</scope>
    <source>
        <strain evidence="2">HaeL-2018</strain>
    </source>
</reference>
<comment type="caution">
    <text evidence="2">The sequence shown here is derived from an EMBL/GenBank/DDBJ whole genome shotgun (WGS) entry which is preliminary data.</text>
</comment>
<evidence type="ECO:0000313" key="3">
    <source>
        <dbReference type="Proteomes" id="UP000821853"/>
    </source>
</evidence>
<dbReference type="Gene3D" id="2.130.10.10">
    <property type="entry name" value="YVTN repeat-like/Quinoprotein amine dehydrogenase"/>
    <property type="match status" value="1"/>
</dbReference>